<proteinExistence type="predicted"/>
<dbReference type="AlphaFoldDB" id="A0A0A9F4L5"/>
<dbReference type="EMBL" id="GBRH01194673">
    <property type="protein sequence ID" value="JAE03223.1"/>
    <property type="molecule type" value="Transcribed_RNA"/>
</dbReference>
<accession>A0A0A9F4L5</accession>
<sequence>MSNIVNLVLINEFLSEDPGSIRNDLINPLAVAQGLVSLVLSHDGLAFVSVGEVVVAASDEQIGVGEQLLGLLEGAGVAEVEEIEDTVGVDAHGAVLDIPGGRGGRLGSGGGAPLNLIRGGRGRGGGLALAFLGTRDARHVSLCSLSSLVAWWRFLA</sequence>
<reference evidence="1" key="1">
    <citation type="submission" date="2014-09" db="EMBL/GenBank/DDBJ databases">
        <authorList>
            <person name="Magalhaes I.L.F."/>
            <person name="Oliveira U."/>
            <person name="Santos F.R."/>
            <person name="Vidigal T.H.D.A."/>
            <person name="Brescovit A.D."/>
            <person name="Santos A.J."/>
        </authorList>
    </citation>
    <scope>NUCLEOTIDE SEQUENCE</scope>
    <source>
        <tissue evidence="1">Shoot tissue taken approximately 20 cm above the soil surface</tissue>
    </source>
</reference>
<name>A0A0A9F4L5_ARUDO</name>
<organism evidence="1">
    <name type="scientific">Arundo donax</name>
    <name type="common">Giant reed</name>
    <name type="synonym">Donax arundinaceus</name>
    <dbReference type="NCBI Taxonomy" id="35708"/>
    <lineage>
        <taxon>Eukaryota</taxon>
        <taxon>Viridiplantae</taxon>
        <taxon>Streptophyta</taxon>
        <taxon>Embryophyta</taxon>
        <taxon>Tracheophyta</taxon>
        <taxon>Spermatophyta</taxon>
        <taxon>Magnoliopsida</taxon>
        <taxon>Liliopsida</taxon>
        <taxon>Poales</taxon>
        <taxon>Poaceae</taxon>
        <taxon>PACMAD clade</taxon>
        <taxon>Arundinoideae</taxon>
        <taxon>Arundineae</taxon>
        <taxon>Arundo</taxon>
    </lineage>
</organism>
<reference evidence="1" key="2">
    <citation type="journal article" date="2015" name="Data Brief">
        <title>Shoot transcriptome of the giant reed, Arundo donax.</title>
        <authorList>
            <person name="Barrero R.A."/>
            <person name="Guerrero F.D."/>
            <person name="Moolhuijzen P."/>
            <person name="Goolsby J.A."/>
            <person name="Tidwell J."/>
            <person name="Bellgard S.E."/>
            <person name="Bellgard M.I."/>
        </authorList>
    </citation>
    <scope>NUCLEOTIDE SEQUENCE</scope>
    <source>
        <tissue evidence="1">Shoot tissue taken approximately 20 cm above the soil surface</tissue>
    </source>
</reference>
<evidence type="ECO:0000313" key="1">
    <source>
        <dbReference type="EMBL" id="JAE03223.1"/>
    </source>
</evidence>
<protein>
    <submittedName>
        <fullName evidence="1">Uncharacterized protein</fullName>
    </submittedName>
</protein>